<sequence length="308" mass="34666">MYIICQILSDMTFYLSRLNRLVMLLINVFVANVHVLPKEYTGILSPECIVNYFQMYVSRLVPPRNYQYYHEVMDLEPKALPFKWRIIGGSEVDITNVPYTVMYGLYCGGSLIAPNWVLTAAHCKDKEKFVLAGSSRRSQTIRYKICAHFIHPKWGDETNMHPQDFDYQLVLLEKPVPVTPSSRPIAIGNLDEITPGAVVSVSGWGYTRERHMQDLIRRVFVPIMSYEECSSLPNRNYQTISPRMFCAGFLNGTKDSCQGDSGGPAVHNGKLIGSVSFGVGCAQKDQPGVYASVPAVRDWIRSVTALPL</sequence>
<dbReference type="SUPFAM" id="SSF50494">
    <property type="entry name" value="Trypsin-like serine proteases"/>
    <property type="match status" value="1"/>
</dbReference>
<dbReference type="PANTHER" id="PTHR24276">
    <property type="entry name" value="POLYSERASE-RELATED"/>
    <property type="match status" value="1"/>
</dbReference>
<evidence type="ECO:0000313" key="13">
    <source>
        <dbReference type="Proteomes" id="UP001549921"/>
    </source>
</evidence>
<evidence type="ECO:0000313" key="12">
    <source>
        <dbReference type="EMBL" id="KAL0810226.1"/>
    </source>
</evidence>
<evidence type="ECO:0000256" key="7">
    <source>
        <dbReference type="ARBA" id="ARBA00024195"/>
    </source>
</evidence>
<dbReference type="GO" id="GO:0006508">
    <property type="term" value="P:proteolysis"/>
    <property type="evidence" value="ECO:0007669"/>
    <property type="project" value="UniProtKB-KW"/>
</dbReference>
<dbReference type="EC" id="3.4.21.4" evidence="9"/>
<evidence type="ECO:0000256" key="3">
    <source>
        <dbReference type="ARBA" id="ARBA00022801"/>
    </source>
</evidence>
<keyword evidence="6" id="KW-1015">Disulfide bond</keyword>
<evidence type="ECO:0000256" key="4">
    <source>
        <dbReference type="ARBA" id="ARBA00022825"/>
    </source>
</evidence>
<reference evidence="12 13" key="1">
    <citation type="submission" date="2024-06" db="EMBL/GenBank/DDBJ databases">
        <title>A chromosome-level genome assembly of beet webworm, Loxostege sticticalis.</title>
        <authorList>
            <person name="Zhang Y."/>
        </authorList>
    </citation>
    <scope>NUCLEOTIDE SEQUENCE [LARGE SCALE GENOMIC DNA]</scope>
    <source>
        <strain evidence="12">AQ028</strain>
        <tissue evidence="12">Male pupae</tissue>
    </source>
</reference>
<dbReference type="Gene3D" id="2.40.10.10">
    <property type="entry name" value="Trypsin-like serine proteases"/>
    <property type="match status" value="1"/>
</dbReference>
<dbReference type="PROSITE" id="PS00134">
    <property type="entry name" value="TRYPSIN_HIS"/>
    <property type="match status" value="1"/>
</dbReference>
<dbReference type="InterPro" id="IPR050430">
    <property type="entry name" value="Peptidase_S1"/>
</dbReference>
<gene>
    <name evidence="12" type="ORF">ABMA28_011008</name>
</gene>
<organism evidence="12 13">
    <name type="scientific">Loxostege sticticalis</name>
    <name type="common">Beet webworm moth</name>
    <dbReference type="NCBI Taxonomy" id="481309"/>
    <lineage>
        <taxon>Eukaryota</taxon>
        <taxon>Metazoa</taxon>
        <taxon>Ecdysozoa</taxon>
        <taxon>Arthropoda</taxon>
        <taxon>Hexapoda</taxon>
        <taxon>Insecta</taxon>
        <taxon>Pterygota</taxon>
        <taxon>Neoptera</taxon>
        <taxon>Endopterygota</taxon>
        <taxon>Lepidoptera</taxon>
        <taxon>Glossata</taxon>
        <taxon>Ditrysia</taxon>
        <taxon>Pyraloidea</taxon>
        <taxon>Crambidae</taxon>
        <taxon>Pyraustinae</taxon>
        <taxon>Loxostege</taxon>
    </lineage>
</organism>
<evidence type="ECO:0000259" key="11">
    <source>
        <dbReference type="PROSITE" id="PS50240"/>
    </source>
</evidence>
<keyword evidence="4" id="KW-0720">Serine protease</keyword>
<keyword evidence="1" id="KW-0645">Protease</keyword>
<evidence type="ECO:0000256" key="2">
    <source>
        <dbReference type="ARBA" id="ARBA00022757"/>
    </source>
</evidence>
<dbReference type="PANTHER" id="PTHR24276:SF97">
    <property type="entry name" value="GH13245P2-RELATED"/>
    <property type="match status" value="1"/>
</dbReference>
<keyword evidence="10" id="KW-1133">Transmembrane helix</keyword>
<keyword evidence="10" id="KW-0472">Membrane</keyword>
<comment type="catalytic activity">
    <reaction evidence="8">
        <text>Preferential cleavage: Arg-|-Xaa, Lys-|-Xaa.</text>
        <dbReference type="EC" id="3.4.21.4"/>
    </reaction>
</comment>
<proteinExistence type="inferred from homology"/>
<accession>A0ABD0SBY3</accession>
<dbReference type="InterPro" id="IPR009003">
    <property type="entry name" value="Peptidase_S1_PA"/>
</dbReference>
<evidence type="ECO:0000256" key="6">
    <source>
        <dbReference type="ARBA" id="ARBA00023157"/>
    </source>
</evidence>
<keyword evidence="2" id="KW-0222">Digestion</keyword>
<dbReference type="AlphaFoldDB" id="A0ABD0SBY3"/>
<comment type="similarity">
    <text evidence="7">Belongs to the peptidase S1 family. CLIP subfamily.</text>
</comment>
<dbReference type="Pfam" id="PF00089">
    <property type="entry name" value="Trypsin"/>
    <property type="match status" value="1"/>
</dbReference>
<dbReference type="InterPro" id="IPR001314">
    <property type="entry name" value="Peptidase_S1A"/>
</dbReference>
<dbReference type="GO" id="GO:0007586">
    <property type="term" value="P:digestion"/>
    <property type="evidence" value="ECO:0007669"/>
    <property type="project" value="UniProtKB-KW"/>
</dbReference>
<keyword evidence="5" id="KW-0865">Zymogen</keyword>
<dbReference type="InterPro" id="IPR043504">
    <property type="entry name" value="Peptidase_S1_PA_chymotrypsin"/>
</dbReference>
<feature type="transmembrane region" description="Helical" evidence="10">
    <location>
        <begin position="21"/>
        <end position="37"/>
    </location>
</feature>
<evidence type="ECO:0000256" key="8">
    <source>
        <dbReference type="ARBA" id="ARBA00036320"/>
    </source>
</evidence>
<comment type="caution">
    <text evidence="12">The sequence shown here is derived from an EMBL/GenBank/DDBJ whole genome shotgun (WGS) entry which is preliminary data.</text>
</comment>
<evidence type="ECO:0000256" key="5">
    <source>
        <dbReference type="ARBA" id="ARBA00023145"/>
    </source>
</evidence>
<protein>
    <recommendedName>
        <fullName evidence="9">trypsin</fullName>
        <ecNumber evidence="9">3.4.21.4</ecNumber>
    </recommendedName>
</protein>
<dbReference type="EMBL" id="JBEDNZ010000027">
    <property type="protein sequence ID" value="KAL0810226.1"/>
    <property type="molecule type" value="Genomic_DNA"/>
</dbReference>
<dbReference type="SMART" id="SM00020">
    <property type="entry name" value="Tryp_SPc"/>
    <property type="match status" value="1"/>
</dbReference>
<evidence type="ECO:0000256" key="9">
    <source>
        <dbReference type="ARBA" id="ARBA00038868"/>
    </source>
</evidence>
<dbReference type="Proteomes" id="UP001549921">
    <property type="component" value="Unassembled WGS sequence"/>
</dbReference>
<dbReference type="InterPro" id="IPR018114">
    <property type="entry name" value="TRYPSIN_HIS"/>
</dbReference>
<dbReference type="GO" id="GO:0004252">
    <property type="term" value="F:serine-type endopeptidase activity"/>
    <property type="evidence" value="ECO:0007669"/>
    <property type="project" value="UniProtKB-EC"/>
</dbReference>
<dbReference type="PRINTS" id="PR00722">
    <property type="entry name" value="CHYMOTRYPSIN"/>
</dbReference>
<feature type="domain" description="Peptidase S1" evidence="11">
    <location>
        <begin position="86"/>
        <end position="305"/>
    </location>
</feature>
<name>A0ABD0SBY3_LOXSC</name>
<dbReference type="InterPro" id="IPR001254">
    <property type="entry name" value="Trypsin_dom"/>
</dbReference>
<dbReference type="FunFam" id="2.40.10.10:FF:000002">
    <property type="entry name" value="Transmembrane protease serine"/>
    <property type="match status" value="1"/>
</dbReference>
<evidence type="ECO:0000256" key="1">
    <source>
        <dbReference type="ARBA" id="ARBA00022670"/>
    </source>
</evidence>
<keyword evidence="10" id="KW-0812">Transmembrane</keyword>
<dbReference type="CDD" id="cd00190">
    <property type="entry name" value="Tryp_SPc"/>
    <property type="match status" value="1"/>
</dbReference>
<evidence type="ECO:0000256" key="10">
    <source>
        <dbReference type="SAM" id="Phobius"/>
    </source>
</evidence>
<dbReference type="PROSITE" id="PS50240">
    <property type="entry name" value="TRYPSIN_DOM"/>
    <property type="match status" value="1"/>
</dbReference>
<keyword evidence="3" id="KW-0378">Hydrolase</keyword>